<organism evidence="6 7">
    <name type="scientific">Acanthoscelides obtectus</name>
    <name type="common">Bean weevil</name>
    <name type="synonym">Bruchus obtectus</name>
    <dbReference type="NCBI Taxonomy" id="200917"/>
    <lineage>
        <taxon>Eukaryota</taxon>
        <taxon>Metazoa</taxon>
        <taxon>Ecdysozoa</taxon>
        <taxon>Arthropoda</taxon>
        <taxon>Hexapoda</taxon>
        <taxon>Insecta</taxon>
        <taxon>Pterygota</taxon>
        <taxon>Neoptera</taxon>
        <taxon>Endopterygota</taxon>
        <taxon>Coleoptera</taxon>
        <taxon>Polyphaga</taxon>
        <taxon>Cucujiformia</taxon>
        <taxon>Chrysomeloidea</taxon>
        <taxon>Chrysomelidae</taxon>
        <taxon>Bruchinae</taxon>
        <taxon>Bruchini</taxon>
        <taxon>Acanthoscelides</taxon>
    </lineage>
</organism>
<evidence type="ECO:0000256" key="1">
    <source>
        <dbReference type="ARBA" id="ARBA00004141"/>
    </source>
</evidence>
<feature type="transmembrane region" description="Helical" evidence="5">
    <location>
        <begin position="233"/>
        <end position="255"/>
    </location>
</feature>
<keyword evidence="3 5" id="KW-1133">Transmembrane helix</keyword>
<dbReference type="InterPro" id="IPR005828">
    <property type="entry name" value="MFS_sugar_transport-like"/>
</dbReference>
<dbReference type="EMBL" id="CAKOFQ010008363">
    <property type="protein sequence ID" value="CAH2013690.1"/>
    <property type="molecule type" value="Genomic_DNA"/>
</dbReference>
<dbReference type="InterPro" id="IPR036259">
    <property type="entry name" value="MFS_trans_sf"/>
</dbReference>
<comment type="subcellular location">
    <subcellularLocation>
        <location evidence="1">Membrane</location>
        <topology evidence="1">Multi-pass membrane protein</topology>
    </subcellularLocation>
</comment>
<protein>
    <submittedName>
        <fullName evidence="6">Uncharacterized protein</fullName>
    </submittedName>
</protein>
<proteinExistence type="predicted"/>
<feature type="transmembrane region" description="Helical" evidence="5">
    <location>
        <begin position="115"/>
        <end position="138"/>
    </location>
</feature>
<evidence type="ECO:0000256" key="4">
    <source>
        <dbReference type="ARBA" id="ARBA00023136"/>
    </source>
</evidence>
<dbReference type="Gene3D" id="1.20.1250.20">
    <property type="entry name" value="MFS general substrate transporter like domains"/>
    <property type="match status" value="1"/>
</dbReference>
<dbReference type="Proteomes" id="UP001152888">
    <property type="component" value="Unassembled WGS sequence"/>
</dbReference>
<feature type="transmembrane region" description="Helical" evidence="5">
    <location>
        <begin position="88"/>
        <end position="109"/>
    </location>
</feature>
<feature type="transmembrane region" description="Helical" evidence="5">
    <location>
        <begin position="207"/>
        <end position="227"/>
    </location>
</feature>
<accession>A0A9P0MCX8</accession>
<dbReference type="Pfam" id="PF00083">
    <property type="entry name" value="Sugar_tr"/>
    <property type="match status" value="1"/>
</dbReference>
<dbReference type="GO" id="GO:0022857">
    <property type="term" value="F:transmembrane transporter activity"/>
    <property type="evidence" value="ECO:0007669"/>
    <property type="project" value="InterPro"/>
</dbReference>
<dbReference type="PANTHER" id="PTHR24064">
    <property type="entry name" value="SOLUTE CARRIER FAMILY 22 MEMBER"/>
    <property type="match status" value="1"/>
</dbReference>
<name>A0A9P0MCX8_ACAOB</name>
<dbReference type="SUPFAM" id="SSF103473">
    <property type="entry name" value="MFS general substrate transporter"/>
    <property type="match status" value="1"/>
</dbReference>
<evidence type="ECO:0000256" key="3">
    <source>
        <dbReference type="ARBA" id="ARBA00022989"/>
    </source>
</evidence>
<evidence type="ECO:0000313" key="7">
    <source>
        <dbReference type="Proteomes" id="UP001152888"/>
    </source>
</evidence>
<evidence type="ECO:0000313" key="6">
    <source>
        <dbReference type="EMBL" id="CAH2013690.1"/>
    </source>
</evidence>
<comment type="caution">
    <text evidence="6">The sequence shown here is derived from an EMBL/GenBank/DDBJ whole genome shotgun (WGS) entry which is preliminary data.</text>
</comment>
<dbReference type="GO" id="GO:0016020">
    <property type="term" value="C:membrane"/>
    <property type="evidence" value="ECO:0007669"/>
    <property type="project" value="UniProtKB-SubCell"/>
</dbReference>
<keyword evidence="4 5" id="KW-0472">Membrane</keyword>
<evidence type="ECO:0000256" key="5">
    <source>
        <dbReference type="SAM" id="Phobius"/>
    </source>
</evidence>
<reference evidence="6" key="1">
    <citation type="submission" date="2022-03" db="EMBL/GenBank/DDBJ databases">
        <authorList>
            <person name="Sayadi A."/>
        </authorList>
    </citation>
    <scope>NUCLEOTIDE SEQUENCE</scope>
</reference>
<dbReference type="AlphaFoldDB" id="A0A9P0MCX8"/>
<evidence type="ECO:0000256" key="2">
    <source>
        <dbReference type="ARBA" id="ARBA00022692"/>
    </source>
</evidence>
<feature type="transmembrane region" description="Helical" evidence="5">
    <location>
        <begin position="172"/>
        <end position="195"/>
    </location>
</feature>
<keyword evidence="2 5" id="KW-0812">Transmembrane</keyword>
<dbReference type="OrthoDB" id="3936150at2759"/>
<sequence length="293" mass="32282">MRIAMKPRYRLVWILKRGWVLPESPRWLLALGRTTEVMSILESACKFNGKKLPPNLDKQLLPGANDEPVENVSVLDLFKTVQMRKRTLCLFLIWFSVYLVYYGLVLNLGNIGGNLYVNSVLQGAVEIPAVAISIFILLKGGRRWPLSLTMVISGIACALTVPIYLATADMQWVVTSLTMISKFCVSSSNAIMPVFTAELYPTTIRNIGVGAANVSAGIALMLVPYLWNLSTLHASVPMSVLAVFGVFGGLSVLFLPETGGVRLIDTIKEEKEITKIADIETNENKKINNNCCT</sequence>
<keyword evidence="7" id="KW-1185">Reference proteome</keyword>
<gene>
    <name evidence="6" type="ORF">ACAOBT_LOCUS33617</name>
</gene>
<feature type="transmembrane region" description="Helical" evidence="5">
    <location>
        <begin position="145"/>
        <end position="166"/>
    </location>
</feature>